<keyword evidence="1" id="KW-0687">Ribonucleoprotein</keyword>
<evidence type="ECO:0000259" key="3">
    <source>
        <dbReference type="Pfam" id="PF23243"/>
    </source>
</evidence>
<sequence>QHDLVMSSLSQQLKTISEKNASVALDRKSRSMIHSRSLLFDPKVAAAQDMDFIYSIALEGLDELVEINSRFDKFRHSLFAEASLTYDRNVSTKDIIELVDKNIMAFVNLVSPHLNLEPSLKALEWLVRRYHVNFHSPELLLLAALPYHSQNVFSRFMSVIPKSSWPHIFSPILGYRDTLKPPPASSIFKCFHSDASFYRLYSEHVCDALRQQTVYREQLVFYMSNSAQVLASFCRDQKKLNEEYIPIVLECAVEFFKDRSYRNSAHLATDVRLTIYGILSVLCSITSLSNELVYAITKSIVASELAFTPALKRQTFIMLGQLWHYYNDMDVPNLADLFKNLIPSVLLQDKQLIFSLEEENFSISKFLFVYFAGLLDTDRDSAFELLDLIQINDSDFLFETVAKRLLLSVKSTVSQAQRKTMVAFFTKMLKARKELLLDVLSLHEMTISGLEMLLVCTLDDSSEDIEVTVEDVEDNSVLAQARGQKFAKMKTRLTNFLSISTSGELSSLILVLTGAIQGLSLVQQMNAFGRFLRIVIIESVEARVSFTLRMALTPSIPKSLRLMAIKYVNNKLASLGESSDKIAVYLLTPILLLGLSDSVKPIRGYFREALSVVHRNVTSQVAAGNAASKYNLFMEEQLYSGVKPSNRSIITPQDAKTMLDTIMENESALNDVLVDALRINVLVFDVLFKATKPKQKKFGSLLLRTFNFSQWSNPTFHLTIKLKVWAIVAHQNTISGGCDDRFSFISDFKTFIARSSEIRKEAVEAGLPFDEVAGTVCAMVGGQPFSEKISTKEIDWLLKALKSDEELQLAASKRLVALFPHFKSTELRLKICGDLIDAIISESDTYLEFDPLELLQGLDFSHSFMVSLLETVNIVTRIPEQGLAKRRRRSSSSTQNNMARDDISSMAATHLKKLSVILDVVEAHLRKNSEKLACPDLLQAMFKILTDLDYLCSDRKMPVLYAQETLASCMLLTIVGMKNCSSKRKFELDSNSVRADLIVNSIRNSQSPQVQSRLLLVIAELASLAPEIILHSVMPIFTFMGTQTIRQDDEFSSNALQQTIAKVVPAITAASESTSNEIEFLLTSFVTAFQHIPKHRRVKFFVSLTRTLSCENALHTILFLIGQQYSSNKVKNKNHECTSFLEFSSALLKSFDSTECLSSFEGFFQHWDIIPEETLDPESDEFADLSSRSIYGTAVVSLQTKDLQMLKSNMLNFMNEVLAYDEESTFSSKAMSLKMKVSLVVFDTKSSEAHKDMVLNLLNNLTSFVLLKLETYTNKSSSRNKDAIEELYLLLKRMLNLLPFNYYISFIVGSLRKVSDPMSLKVAKNFAILAGTRFETEITANAYDESI</sequence>
<keyword evidence="1" id="KW-0690">Ribosome biogenesis</keyword>
<organism evidence="4 5">
    <name type="scientific">Metschnikowia bicuspidata</name>
    <dbReference type="NCBI Taxonomy" id="27322"/>
    <lineage>
        <taxon>Eukaryota</taxon>
        <taxon>Fungi</taxon>
        <taxon>Dikarya</taxon>
        <taxon>Ascomycota</taxon>
        <taxon>Saccharomycotina</taxon>
        <taxon>Pichiomycetes</taxon>
        <taxon>Metschnikowiaceae</taxon>
        <taxon>Metschnikowia</taxon>
    </lineage>
</organism>
<keyword evidence="5" id="KW-1185">Reference proteome</keyword>
<dbReference type="PANTHER" id="PTHR13457:SF1">
    <property type="entry name" value="HEAT REPEAT-CONTAINING PROTEIN 1"/>
    <property type="match status" value="1"/>
</dbReference>
<protein>
    <recommendedName>
        <fullName evidence="1">U3 small nucleolar RNA-associated protein 10</fullName>
    </recommendedName>
</protein>
<accession>A0A4V1J3G3</accession>
<comment type="subunit">
    <text evidence="1">Component of the ribosomal small subunit (SSU) processome.</text>
</comment>
<dbReference type="Pfam" id="PF12397">
    <property type="entry name" value="U3snoRNP10"/>
    <property type="match status" value="1"/>
</dbReference>
<dbReference type="OrthoDB" id="31183at2759"/>
<gene>
    <name evidence="4" type="ORF">METBISCDRAFT_7238</name>
</gene>
<feature type="domain" description="Utp10/HEAT1 HEAT-repeats" evidence="3">
    <location>
        <begin position="1076"/>
        <end position="1237"/>
    </location>
</feature>
<dbReference type="GO" id="GO:0034455">
    <property type="term" value="C:t-UTP complex"/>
    <property type="evidence" value="ECO:0007669"/>
    <property type="project" value="TreeGrafter"/>
</dbReference>
<name>A0A4V1J3G3_9ASCO</name>
<dbReference type="Pfam" id="PF23243">
    <property type="entry name" value="HEAT_HEATR1"/>
    <property type="match status" value="1"/>
</dbReference>
<evidence type="ECO:0000259" key="2">
    <source>
        <dbReference type="Pfam" id="PF12397"/>
    </source>
</evidence>
<evidence type="ECO:0000313" key="4">
    <source>
        <dbReference type="EMBL" id="RKP31959.1"/>
    </source>
</evidence>
<evidence type="ECO:0000256" key="1">
    <source>
        <dbReference type="RuleBase" id="RU367065"/>
    </source>
</evidence>
<dbReference type="Proteomes" id="UP000268321">
    <property type="component" value="Unassembled WGS sequence"/>
</dbReference>
<dbReference type="GO" id="GO:0030686">
    <property type="term" value="C:90S preribosome"/>
    <property type="evidence" value="ECO:0007669"/>
    <property type="project" value="TreeGrafter"/>
</dbReference>
<dbReference type="EMBL" id="ML004435">
    <property type="protein sequence ID" value="RKP31959.1"/>
    <property type="molecule type" value="Genomic_DNA"/>
</dbReference>
<dbReference type="GO" id="GO:0045943">
    <property type="term" value="P:positive regulation of transcription by RNA polymerase I"/>
    <property type="evidence" value="ECO:0007669"/>
    <property type="project" value="TreeGrafter"/>
</dbReference>
<dbReference type="InterPro" id="IPR022125">
    <property type="entry name" value="U3snoRNP10_N"/>
</dbReference>
<dbReference type="PANTHER" id="PTHR13457">
    <property type="entry name" value="BAP28"/>
    <property type="match status" value="1"/>
</dbReference>
<comment type="similarity">
    <text evidence="1">Belongs to the HEATR1/UTP10 family.</text>
</comment>
<reference evidence="5" key="1">
    <citation type="journal article" date="2018" name="Nat. Microbiol.">
        <title>Leveraging single-cell genomics to expand the fungal tree of life.</title>
        <authorList>
            <person name="Ahrendt S.R."/>
            <person name="Quandt C.A."/>
            <person name="Ciobanu D."/>
            <person name="Clum A."/>
            <person name="Salamov A."/>
            <person name="Andreopoulos B."/>
            <person name="Cheng J.F."/>
            <person name="Woyke T."/>
            <person name="Pelin A."/>
            <person name="Henrissat B."/>
            <person name="Reynolds N.K."/>
            <person name="Benny G.L."/>
            <person name="Smith M.E."/>
            <person name="James T.Y."/>
            <person name="Grigoriev I.V."/>
        </authorList>
    </citation>
    <scope>NUCLEOTIDE SEQUENCE [LARGE SCALE GENOMIC DNA]</scope>
    <source>
        <strain evidence="5">Baker2002</strain>
    </source>
</reference>
<feature type="non-terminal residue" evidence="4">
    <location>
        <position position="1347"/>
    </location>
</feature>
<dbReference type="InterPro" id="IPR040191">
    <property type="entry name" value="UTP10"/>
</dbReference>
<dbReference type="GO" id="GO:0030515">
    <property type="term" value="F:snoRNA binding"/>
    <property type="evidence" value="ECO:0007669"/>
    <property type="project" value="TreeGrafter"/>
</dbReference>
<keyword evidence="1" id="KW-0698">rRNA processing</keyword>
<keyword evidence="1" id="KW-0539">Nucleus</keyword>
<feature type="non-terminal residue" evidence="4">
    <location>
        <position position="1"/>
    </location>
</feature>
<dbReference type="GO" id="GO:0000462">
    <property type="term" value="P:maturation of SSU-rRNA from tricistronic rRNA transcript (SSU-rRNA, 5.8S rRNA, LSU-rRNA)"/>
    <property type="evidence" value="ECO:0007669"/>
    <property type="project" value="TreeGrafter"/>
</dbReference>
<dbReference type="InterPro" id="IPR056473">
    <property type="entry name" value="HEAT_Utp10/HEAT1"/>
</dbReference>
<feature type="domain" description="U3 small nucleolar RNA-associated protein 10 N-terminal" evidence="2">
    <location>
        <begin position="242"/>
        <end position="374"/>
    </location>
</feature>
<comment type="subcellular location">
    <subcellularLocation>
        <location evidence="1">Nucleus</location>
        <location evidence="1">Nucleolus</location>
    </subcellularLocation>
</comment>
<proteinExistence type="inferred from homology"/>
<comment type="function">
    <text evidence="1">Involved in nucleolar processing of pre-18S ribosomal RNA.</text>
</comment>
<dbReference type="GO" id="GO:0032040">
    <property type="term" value="C:small-subunit processome"/>
    <property type="evidence" value="ECO:0007669"/>
    <property type="project" value="TreeGrafter"/>
</dbReference>
<evidence type="ECO:0000313" key="5">
    <source>
        <dbReference type="Proteomes" id="UP000268321"/>
    </source>
</evidence>